<accession>A0ABX9IN30</accession>
<dbReference type="EC" id="2.8.1.12" evidence="3"/>
<organism evidence="12 13">
    <name type="scientific">Chryseobacterium rhizosphaerae</name>
    <dbReference type="NCBI Taxonomy" id="395937"/>
    <lineage>
        <taxon>Bacteria</taxon>
        <taxon>Pseudomonadati</taxon>
        <taxon>Bacteroidota</taxon>
        <taxon>Flavobacteriia</taxon>
        <taxon>Flavobacteriales</taxon>
        <taxon>Weeksellaceae</taxon>
        <taxon>Chryseobacterium group</taxon>
        <taxon>Chryseobacterium</taxon>
    </lineage>
</organism>
<dbReference type="Gene3D" id="3.90.1170.40">
    <property type="entry name" value="Molybdopterin biosynthesis MoaE subunit"/>
    <property type="match status" value="1"/>
</dbReference>
<comment type="pathway">
    <text evidence="1">Cofactor biosynthesis; molybdopterin biosynthesis.</text>
</comment>
<evidence type="ECO:0000256" key="3">
    <source>
        <dbReference type="ARBA" id="ARBA00011950"/>
    </source>
</evidence>
<dbReference type="SUPFAM" id="SSF54690">
    <property type="entry name" value="Molybdopterin synthase subunit MoaE"/>
    <property type="match status" value="1"/>
</dbReference>
<comment type="subunit">
    <text evidence="6">Heterotetramer of 2 MoaD subunits and 2 MoaE subunits. Also stable as homodimer. The enzyme changes between these two forms during catalysis.</text>
</comment>
<evidence type="ECO:0000256" key="11">
    <source>
        <dbReference type="ARBA" id="ARBA00049878"/>
    </source>
</evidence>
<evidence type="ECO:0000313" key="13">
    <source>
        <dbReference type="Proteomes" id="UP000256491"/>
    </source>
</evidence>
<name>A0ABX9IN30_9FLAO</name>
<evidence type="ECO:0000256" key="10">
    <source>
        <dbReference type="ARBA" id="ARBA00032474"/>
    </source>
</evidence>
<dbReference type="Proteomes" id="UP000256491">
    <property type="component" value="Unassembled WGS sequence"/>
</dbReference>
<comment type="similarity">
    <text evidence="2">Belongs to the MoaE family.</text>
</comment>
<evidence type="ECO:0000313" key="12">
    <source>
        <dbReference type="EMBL" id="REC76955.1"/>
    </source>
</evidence>
<evidence type="ECO:0000256" key="6">
    <source>
        <dbReference type="ARBA" id="ARBA00026066"/>
    </source>
</evidence>
<dbReference type="Pfam" id="PF02391">
    <property type="entry name" value="MoaE"/>
    <property type="match status" value="1"/>
</dbReference>
<evidence type="ECO:0000256" key="7">
    <source>
        <dbReference type="ARBA" id="ARBA00029745"/>
    </source>
</evidence>
<evidence type="ECO:0000256" key="4">
    <source>
        <dbReference type="ARBA" id="ARBA00013858"/>
    </source>
</evidence>
<comment type="caution">
    <text evidence="12">The sequence shown here is derived from an EMBL/GenBank/DDBJ whole genome shotgun (WGS) entry which is preliminary data.</text>
</comment>
<protein>
    <recommendedName>
        <fullName evidence="4">Molybdopterin synthase catalytic subunit</fullName>
        <ecNumber evidence="3">2.8.1.12</ecNumber>
    </recommendedName>
    <alternativeName>
        <fullName evidence="9">MPT synthase subunit 2</fullName>
    </alternativeName>
    <alternativeName>
        <fullName evidence="7">Molybdenum cofactor biosynthesis protein E</fullName>
    </alternativeName>
    <alternativeName>
        <fullName evidence="8">Molybdopterin-converting factor large subunit</fullName>
    </alternativeName>
    <alternativeName>
        <fullName evidence="10">Molybdopterin-converting factor subunit 2</fullName>
    </alternativeName>
</protein>
<sequence length="138" mass="15406">MIDIKITDQALNIADCLEVAHDLGSGGTATFIGTVRNRTKEKPVVRLEFECYQTMAIKEMQKIADAAAALFSVRNIVVHHRVGILYPGDAAVIIVVNDGHREAVFDACRYIIDTLKQKVPIWKKEIFEDGDEWVSAHP</sequence>
<dbReference type="EMBL" id="QNUF01000005">
    <property type="protein sequence ID" value="REC76955.1"/>
    <property type="molecule type" value="Genomic_DNA"/>
</dbReference>
<dbReference type="CDD" id="cd00756">
    <property type="entry name" value="MoaE"/>
    <property type="match status" value="1"/>
</dbReference>
<evidence type="ECO:0000256" key="2">
    <source>
        <dbReference type="ARBA" id="ARBA00005426"/>
    </source>
</evidence>
<evidence type="ECO:0000256" key="1">
    <source>
        <dbReference type="ARBA" id="ARBA00005046"/>
    </source>
</evidence>
<dbReference type="InterPro" id="IPR003448">
    <property type="entry name" value="Mopterin_biosynth_MoaE"/>
</dbReference>
<comment type="catalytic activity">
    <reaction evidence="11">
        <text>2 [molybdopterin-synthase sulfur-carrier protein]-C-terminal-Gly-aminoethanethioate + cyclic pyranopterin phosphate + H2O = molybdopterin + 2 [molybdopterin-synthase sulfur-carrier protein]-C-terminal Gly-Gly + 2 H(+)</text>
        <dbReference type="Rhea" id="RHEA:26333"/>
        <dbReference type="Rhea" id="RHEA-COMP:12202"/>
        <dbReference type="Rhea" id="RHEA-COMP:19907"/>
        <dbReference type="ChEBI" id="CHEBI:15377"/>
        <dbReference type="ChEBI" id="CHEBI:15378"/>
        <dbReference type="ChEBI" id="CHEBI:58698"/>
        <dbReference type="ChEBI" id="CHEBI:59648"/>
        <dbReference type="ChEBI" id="CHEBI:90778"/>
        <dbReference type="ChEBI" id="CHEBI:232372"/>
        <dbReference type="EC" id="2.8.1.12"/>
    </reaction>
</comment>
<evidence type="ECO:0000256" key="9">
    <source>
        <dbReference type="ARBA" id="ARBA00030781"/>
    </source>
</evidence>
<dbReference type="InterPro" id="IPR036563">
    <property type="entry name" value="MoaE_sf"/>
</dbReference>
<evidence type="ECO:0000256" key="5">
    <source>
        <dbReference type="ARBA" id="ARBA00023150"/>
    </source>
</evidence>
<keyword evidence="5" id="KW-0501">Molybdenum cofactor biosynthesis</keyword>
<reference evidence="12 13" key="1">
    <citation type="journal article" date="2010" name="Syst. Appl. Microbiol.">
        <title>Four new species of Chryseobacterium from the rhizosphere of coastal sand dune plants, Chryseobacterium elymi sp. nov., Chryseobacterium hagamense sp. nov., Chryseobacterium lathyri sp. nov. and Chryseobacterium rhizosphaerae sp. nov.</title>
        <authorList>
            <person name="Cho S.H."/>
            <person name="Lee K.S."/>
            <person name="Shin D.S."/>
            <person name="Han J.H."/>
            <person name="Park K.S."/>
            <person name="Lee C.H."/>
            <person name="Park K.H."/>
            <person name="Kim S.B."/>
        </authorList>
    </citation>
    <scope>NUCLEOTIDE SEQUENCE [LARGE SCALE GENOMIC DNA]</scope>
    <source>
        <strain evidence="12 13">KCTC 22548</strain>
    </source>
</reference>
<proteinExistence type="inferred from homology"/>
<keyword evidence="13" id="KW-1185">Reference proteome</keyword>
<gene>
    <name evidence="12" type="ORF">DRF57_06080</name>
</gene>
<dbReference type="RefSeq" id="WP_115917442.1">
    <property type="nucleotide sequence ID" value="NZ_BJYH01000005.1"/>
</dbReference>
<dbReference type="PANTHER" id="PTHR23404">
    <property type="entry name" value="MOLYBDOPTERIN SYNTHASE RELATED"/>
    <property type="match status" value="1"/>
</dbReference>
<evidence type="ECO:0000256" key="8">
    <source>
        <dbReference type="ARBA" id="ARBA00030407"/>
    </source>
</evidence>